<proteinExistence type="predicted"/>
<gene>
    <name evidence="1" type="ORF">UFOPK2343_00587</name>
</gene>
<dbReference type="AlphaFoldDB" id="A0A6J6ML78"/>
<accession>A0A6J6ML78</accession>
<organism evidence="1">
    <name type="scientific">freshwater metagenome</name>
    <dbReference type="NCBI Taxonomy" id="449393"/>
    <lineage>
        <taxon>unclassified sequences</taxon>
        <taxon>metagenomes</taxon>
        <taxon>ecological metagenomes</taxon>
    </lineage>
</organism>
<dbReference type="EMBL" id="CAEZXD010000011">
    <property type="protein sequence ID" value="CAB4674229.1"/>
    <property type="molecule type" value="Genomic_DNA"/>
</dbReference>
<name>A0A6J6ML78_9ZZZZ</name>
<evidence type="ECO:0000313" key="1">
    <source>
        <dbReference type="EMBL" id="CAB4674229.1"/>
    </source>
</evidence>
<sequence>MRKRKYEEPFEIYIYHQTISESTRQMFVICLELAKNETFEDFPAEYAKPGNPETLPVRFAALMIYVTDQIKKISDCEESIQIKELFNKQVDELTELLDVIAEMPNSALTFFLANHKPEINPNVYLDIQNAMNGTQA</sequence>
<protein>
    <submittedName>
        <fullName evidence="1">Unannotated protein</fullName>
    </submittedName>
</protein>
<reference evidence="1" key="1">
    <citation type="submission" date="2020-05" db="EMBL/GenBank/DDBJ databases">
        <authorList>
            <person name="Chiriac C."/>
            <person name="Salcher M."/>
            <person name="Ghai R."/>
            <person name="Kavagutti S V."/>
        </authorList>
    </citation>
    <scope>NUCLEOTIDE SEQUENCE</scope>
</reference>